<dbReference type="AlphaFoldDB" id="A0AAD4T5P7"/>
<sequence>MCRSGQRYRVQEDVKSIRRSNEGLSGYGCLQVYTRRGKRVVPTMMMGSDECLKLLLVMKNGSLYVWDLFNKTYLISSGSEDPDLVRSSAREYKWRLNWRCYSKRIK</sequence>
<organism evidence="1 2">
    <name type="scientific">Papaver atlanticum</name>
    <dbReference type="NCBI Taxonomy" id="357466"/>
    <lineage>
        <taxon>Eukaryota</taxon>
        <taxon>Viridiplantae</taxon>
        <taxon>Streptophyta</taxon>
        <taxon>Embryophyta</taxon>
        <taxon>Tracheophyta</taxon>
        <taxon>Spermatophyta</taxon>
        <taxon>Magnoliopsida</taxon>
        <taxon>Ranunculales</taxon>
        <taxon>Papaveraceae</taxon>
        <taxon>Papaveroideae</taxon>
        <taxon>Papaver</taxon>
    </lineage>
</organism>
<dbReference type="Proteomes" id="UP001202328">
    <property type="component" value="Unassembled WGS sequence"/>
</dbReference>
<comment type="caution">
    <text evidence="1">The sequence shown here is derived from an EMBL/GenBank/DDBJ whole genome shotgun (WGS) entry which is preliminary data.</text>
</comment>
<reference evidence="1" key="1">
    <citation type="submission" date="2022-04" db="EMBL/GenBank/DDBJ databases">
        <title>A functionally conserved STORR gene fusion in Papaver species that diverged 16.8 million years ago.</title>
        <authorList>
            <person name="Catania T."/>
        </authorList>
    </citation>
    <scope>NUCLEOTIDE SEQUENCE</scope>
    <source>
        <strain evidence="1">S-188037</strain>
    </source>
</reference>
<accession>A0AAD4T5P7</accession>
<name>A0AAD4T5P7_9MAGN</name>
<keyword evidence="2" id="KW-1185">Reference proteome</keyword>
<proteinExistence type="predicted"/>
<dbReference type="EMBL" id="JAJJMB010005585">
    <property type="protein sequence ID" value="KAI3938170.1"/>
    <property type="molecule type" value="Genomic_DNA"/>
</dbReference>
<evidence type="ECO:0000313" key="2">
    <source>
        <dbReference type="Proteomes" id="UP001202328"/>
    </source>
</evidence>
<gene>
    <name evidence="1" type="ORF">MKW98_018726</name>
</gene>
<protein>
    <submittedName>
        <fullName evidence="1">Uncharacterized protein</fullName>
    </submittedName>
</protein>
<evidence type="ECO:0000313" key="1">
    <source>
        <dbReference type="EMBL" id="KAI3938170.1"/>
    </source>
</evidence>